<dbReference type="Proteomes" id="UP001152798">
    <property type="component" value="Chromosome 4"/>
</dbReference>
<dbReference type="EMBL" id="OV725080">
    <property type="protein sequence ID" value="CAH1400803.1"/>
    <property type="molecule type" value="Genomic_DNA"/>
</dbReference>
<evidence type="ECO:0000313" key="1">
    <source>
        <dbReference type="EMBL" id="CAH1400803.1"/>
    </source>
</evidence>
<dbReference type="AlphaFoldDB" id="A0A9P0HF17"/>
<accession>A0A9P0HF17</accession>
<gene>
    <name evidence="1" type="ORF">NEZAVI_LOCUS9971</name>
</gene>
<proteinExistence type="predicted"/>
<reference evidence="1" key="1">
    <citation type="submission" date="2022-01" db="EMBL/GenBank/DDBJ databases">
        <authorList>
            <person name="King R."/>
        </authorList>
    </citation>
    <scope>NUCLEOTIDE SEQUENCE</scope>
</reference>
<evidence type="ECO:0000313" key="2">
    <source>
        <dbReference type="Proteomes" id="UP001152798"/>
    </source>
</evidence>
<organism evidence="1 2">
    <name type="scientific">Nezara viridula</name>
    <name type="common">Southern green stink bug</name>
    <name type="synonym">Cimex viridulus</name>
    <dbReference type="NCBI Taxonomy" id="85310"/>
    <lineage>
        <taxon>Eukaryota</taxon>
        <taxon>Metazoa</taxon>
        <taxon>Ecdysozoa</taxon>
        <taxon>Arthropoda</taxon>
        <taxon>Hexapoda</taxon>
        <taxon>Insecta</taxon>
        <taxon>Pterygota</taxon>
        <taxon>Neoptera</taxon>
        <taxon>Paraneoptera</taxon>
        <taxon>Hemiptera</taxon>
        <taxon>Heteroptera</taxon>
        <taxon>Panheteroptera</taxon>
        <taxon>Pentatomomorpha</taxon>
        <taxon>Pentatomoidea</taxon>
        <taxon>Pentatomidae</taxon>
        <taxon>Pentatominae</taxon>
        <taxon>Nezara</taxon>
    </lineage>
</organism>
<sequence length="31" mass="3628">MILCTTSFNAFPTKYNIKSNRSVKSRKCYLI</sequence>
<name>A0A9P0HF17_NEZVI</name>
<protein>
    <submittedName>
        <fullName evidence="1">Uncharacterized protein</fullName>
    </submittedName>
</protein>
<keyword evidence="2" id="KW-1185">Reference proteome</keyword>